<organism evidence="1 2">
    <name type="scientific">Ancylobacter tetraedralis</name>
    <dbReference type="NCBI Taxonomy" id="217068"/>
    <lineage>
        <taxon>Bacteria</taxon>
        <taxon>Pseudomonadati</taxon>
        <taxon>Pseudomonadota</taxon>
        <taxon>Alphaproteobacteria</taxon>
        <taxon>Hyphomicrobiales</taxon>
        <taxon>Xanthobacteraceae</taxon>
        <taxon>Ancylobacter</taxon>
    </lineage>
</organism>
<dbReference type="Proteomes" id="UP000533469">
    <property type="component" value="Unassembled WGS sequence"/>
</dbReference>
<reference evidence="1 2" key="1">
    <citation type="submission" date="2020-08" db="EMBL/GenBank/DDBJ databases">
        <title>Genomic Encyclopedia of Type Strains, Phase IV (KMG-IV): sequencing the most valuable type-strain genomes for metagenomic binning, comparative biology and taxonomic classification.</title>
        <authorList>
            <person name="Goeker M."/>
        </authorList>
    </citation>
    <scope>NUCLEOTIDE SEQUENCE [LARGE SCALE GENOMIC DNA]</scope>
    <source>
        <strain evidence="1 2">DSM 5895</strain>
    </source>
</reference>
<accession>A0A839Z9I3</accession>
<evidence type="ECO:0000313" key="2">
    <source>
        <dbReference type="Proteomes" id="UP000533469"/>
    </source>
</evidence>
<evidence type="ECO:0000313" key="1">
    <source>
        <dbReference type="EMBL" id="MBB3770997.1"/>
    </source>
</evidence>
<proteinExistence type="predicted"/>
<protein>
    <submittedName>
        <fullName evidence="1">Uncharacterized protein</fullName>
    </submittedName>
</protein>
<gene>
    <name evidence="1" type="ORF">FHS55_001592</name>
</gene>
<sequence>MTARIIGHWIAVAGLSLSRLGLRLMSAGPVRVVVAG</sequence>
<dbReference type="AlphaFoldDB" id="A0A839Z9I3"/>
<dbReference type="EMBL" id="JACICD010000002">
    <property type="protein sequence ID" value="MBB3770997.1"/>
    <property type="molecule type" value="Genomic_DNA"/>
</dbReference>
<comment type="caution">
    <text evidence="1">The sequence shown here is derived from an EMBL/GenBank/DDBJ whole genome shotgun (WGS) entry which is preliminary data.</text>
</comment>
<keyword evidence="2" id="KW-1185">Reference proteome</keyword>
<name>A0A839Z9I3_9HYPH</name>